<dbReference type="GO" id="GO:0004519">
    <property type="term" value="F:endonuclease activity"/>
    <property type="evidence" value="ECO:0007669"/>
    <property type="project" value="UniProtKB-KW"/>
</dbReference>
<organism evidence="1 2">
    <name type="scientific">Pseudomonas typographi</name>
    <dbReference type="NCBI Taxonomy" id="2715964"/>
    <lineage>
        <taxon>Bacteria</taxon>
        <taxon>Pseudomonadati</taxon>
        <taxon>Pseudomonadota</taxon>
        <taxon>Gammaproteobacteria</taxon>
        <taxon>Pseudomonadales</taxon>
        <taxon>Pseudomonadaceae</taxon>
        <taxon>Pseudomonas</taxon>
    </lineage>
</organism>
<sequence length="263" mass="27985">MSLHSVSVSVSSFGADAVRQQGQQAFVALVASAGAQYLELREELFTATPDLPALGAAIATQGLLCVYSSPLELWQVGSNAPAAALAHTLERAQACGARWLKVSLGHFTPNADLKALAALLAGKPLQLLVENDQTAHGGRIEPLVQFFTAARVRQVPVAMTFDIGNWQWQAQSVLGAAAQLGQHVLYVHCKGVRVSSAGKWVAVPPGLHEIDQWPRLLQSMPQARVLAIEYPLQGEDLLAVTRQEVARLARLGSHAAAVQGARA</sequence>
<dbReference type="EMBL" id="JAAOCA010000024">
    <property type="protein sequence ID" value="MBD1600693.1"/>
    <property type="molecule type" value="Genomic_DNA"/>
</dbReference>
<keyword evidence="1" id="KW-0255">Endonuclease</keyword>
<comment type="caution">
    <text evidence="1">The sequence shown here is derived from an EMBL/GenBank/DDBJ whole genome shotgun (WGS) entry which is preliminary data.</text>
</comment>
<keyword evidence="1" id="KW-0540">Nuclease</keyword>
<dbReference type="SUPFAM" id="SSF51658">
    <property type="entry name" value="Xylose isomerase-like"/>
    <property type="match status" value="1"/>
</dbReference>
<evidence type="ECO:0000313" key="2">
    <source>
        <dbReference type="Proteomes" id="UP000805841"/>
    </source>
</evidence>
<evidence type="ECO:0000313" key="1">
    <source>
        <dbReference type="EMBL" id="MBD1600693.1"/>
    </source>
</evidence>
<dbReference type="Proteomes" id="UP000805841">
    <property type="component" value="Unassembled WGS sequence"/>
</dbReference>
<reference evidence="1 2" key="1">
    <citation type="journal article" date="2020" name="Insects">
        <title>Bacteria Belonging to Pseudomonas typographi sp. nov. from the Bark Beetle Ips typographus Have Genomic Potential to Aid in the Host Ecology.</title>
        <authorList>
            <person name="Peral-Aranega E."/>
            <person name="Saati-Santamaria Z."/>
            <person name="Kolarik M."/>
            <person name="Rivas R."/>
            <person name="Garcia-Fraile P."/>
        </authorList>
    </citation>
    <scope>NUCLEOTIDE SEQUENCE [LARGE SCALE GENOMIC DNA]</scope>
    <source>
        <strain evidence="1 2">CA3A</strain>
    </source>
</reference>
<accession>A0ABR7Z5Q4</accession>
<keyword evidence="2" id="KW-1185">Reference proteome</keyword>
<name>A0ABR7Z5Q4_9PSED</name>
<dbReference type="RefSeq" id="WP_190423215.1">
    <property type="nucleotide sequence ID" value="NZ_JAAOCA010000024.1"/>
</dbReference>
<dbReference type="Gene3D" id="3.20.20.150">
    <property type="entry name" value="Divalent-metal-dependent TIM barrel enzymes"/>
    <property type="match status" value="1"/>
</dbReference>
<gene>
    <name evidence="1" type="ORF">HAQ05_18565</name>
</gene>
<proteinExistence type="predicted"/>
<keyword evidence="1" id="KW-0378">Hydrolase</keyword>
<protein>
    <submittedName>
        <fullName evidence="1">AP endonuclease</fullName>
    </submittedName>
</protein>
<dbReference type="InterPro" id="IPR036237">
    <property type="entry name" value="Xyl_isomerase-like_sf"/>
</dbReference>